<protein>
    <submittedName>
        <fullName evidence="2">Uncharacterized protein</fullName>
    </submittedName>
</protein>
<keyword evidence="3" id="KW-1185">Reference proteome</keyword>
<dbReference type="PATRIC" id="fig|700597.3.peg.1815"/>
<accession>G2G8P3</accession>
<organism evidence="2 3">
    <name type="scientific">Streptomyces zinciresistens K42</name>
    <dbReference type="NCBI Taxonomy" id="700597"/>
    <lineage>
        <taxon>Bacteria</taxon>
        <taxon>Bacillati</taxon>
        <taxon>Actinomycetota</taxon>
        <taxon>Actinomycetes</taxon>
        <taxon>Kitasatosporales</taxon>
        <taxon>Streptomycetaceae</taxon>
        <taxon>Streptomyces</taxon>
    </lineage>
</organism>
<dbReference type="RefSeq" id="WP_007493609.1">
    <property type="nucleotide sequence ID" value="NZ_AGBF01000019.1"/>
</dbReference>
<reference evidence="2 3" key="1">
    <citation type="submission" date="2011-08" db="EMBL/GenBank/DDBJ databases">
        <authorList>
            <person name="Lin Y."/>
            <person name="Hao X."/>
            <person name="Johnstone L."/>
            <person name="Miller S.J."/>
            <person name="Wei G."/>
            <person name="Rensing C."/>
        </authorList>
    </citation>
    <scope>NUCLEOTIDE SEQUENCE [LARGE SCALE GENOMIC DNA]</scope>
    <source>
        <strain evidence="2 3">K42</strain>
    </source>
</reference>
<evidence type="ECO:0000313" key="2">
    <source>
        <dbReference type="EMBL" id="EGX60108.1"/>
    </source>
</evidence>
<proteinExistence type="predicted"/>
<comment type="caution">
    <text evidence="2">The sequence shown here is derived from an EMBL/GenBank/DDBJ whole genome shotgun (WGS) entry which is preliminary data.</text>
</comment>
<evidence type="ECO:0000256" key="1">
    <source>
        <dbReference type="SAM" id="MobiDB-lite"/>
    </source>
</evidence>
<gene>
    <name evidence="2" type="ORF">SZN_09306</name>
</gene>
<dbReference type="OrthoDB" id="9952380at2"/>
<sequence length="125" mass="14054">MPDTFNRTTALRLAQQHAFEHARTAQEQHDQALTETKYADERADNDYMRTAVAEARQRAQHHNTRSNQAGRLAEMWARVSTALATSPDGTDTAPTAYDLTVQLDPNDVTQTLARRVHTQRQPGTP</sequence>
<name>G2G8P3_9ACTN</name>
<dbReference type="Proteomes" id="UP000004217">
    <property type="component" value="Unassembled WGS sequence"/>
</dbReference>
<evidence type="ECO:0000313" key="3">
    <source>
        <dbReference type="Proteomes" id="UP000004217"/>
    </source>
</evidence>
<feature type="region of interest" description="Disordered" evidence="1">
    <location>
        <begin position="20"/>
        <end position="44"/>
    </location>
</feature>
<dbReference type="EMBL" id="AGBF01000019">
    <property type="protein sequence ID" value="EGX60108.1"/>
    <property type="molecule type" value="Genomic_DNA"/>
</dbReference>
<dbReference type="AlphaFoldDB" id="G2G8P3"/>